<evidence type="ECO:0000313" key="2">
    <source>
        <dbReference type="EMBL" id="GBR10794.1"/>
    </source>
</evidence>
<sequence length="73" mass="7976">MITSRDIRPLTDVRPTVWYRMKTHSGQVVSLCRTELILPEQPDQDMAQKMSGTCQTMGRHGSDNGGGSVAGKG</sequence>
<organism evidence="2 3">
    <name type="scientific">Gluconobacter frateurii NRIC 0228</name>
    <dbReference type="NCBI Taxonomy" id="1307946"/>
    <lineage>
        <taxon>Bacteria</taxon>
        <taxon>Pseudomonadati</taxon>
        <taxon>Pseudomonadota</taxon>
        <taxon>Alphaproteobacteria</taxon>
        <taxon>Acetobacterales</taxon>
        <taxon>Acetobacteraceae</taxon>
        <taxon>Gluconobacter</taxon>
    </lineage>
</organism>
<accession>A0ABQ0QAG6</accession>
<name>A0ABQ0QAG6_9PROT</name>
<protein>
    <submittedName>
        <fullName evidence="2">Uncharacterized protein</fullName>
    </submittedName>
</protein>
<keyword evidence="3" id="KW-1185">Reference proteome</keyword>
<feature type="compositionally biased region" description="Gly residues" evidence="1">
    <location>
        <begin position="63"/>
        <end position="73"/>
    </location>
</feature>
<proteinExistence type="predicted"/>
<gene>
    <name evidence="2" type="ORF">AA0228_1165</name>
</gene>
<comment type="caution">
    <text evidence="2">The sequence shown here is derived from an EMBL/GenBank/DDBJ whole genome shotgun (WGS) entry which is preliminary data.</text>
</comment>
<evidence type="ECO:0000313" key="3">
    <source>
        <dbReference type="Proteomes" id="UP001061070"/>
    </source>
</evidence>
<dbReference type="EMBL" id="BAQW01000004">
    <property type="protein sequence ID" value="GBR10794.1"/>
    <property type="molecule type" value="Genomic_DNA"/>
</dbReference>
<feature type="region of interest" description="Disordered" evidence="1">
    <location>
        <begin position="42"/>
        <end position="73"/>
    </location>
</feature>
<dbReference type="Proteomes" id="UP001061070">
    <property type="component" value="Unassembled WGS sequence"/>
</dbReference>
<reference evidence="2" key="1">
    <citation type="submission" date="2013-04" db="EMBL/GenBank/DDBJ databases">
        <title>The genome sequencing project of 58 acetic acid bacteria.</title>
        <authorList>
            <person name="Okamoto-Kainuma A."/>
            <person name="Ishikawa M."/>
            <person name="Umino S."/>
            <person name="Koizumi Y."/>
            <person name="Shiwa Y."/>
            <person name="Yoshikawa H."/>
            <person name="Matsutani M."/>
            <person name="Matsushita K."/>
        </authorList>
    </citation>
    <scope>NUCLEOTIDE SEQUENCE</scope>
    <source>
        <strain evidence="2">NRIC 0228</strain>
    </source>
</reference>
<evidence type="ECO:0000256" key="1">
    <source>
        <dbReference type="SAM" id="MobiDB-lite"/>
    </source>
</evidence>